<feature type="compositionally biased region" description="Low complexity" evidence="1">
    <location>
        <begin position="273"/>
        <end position="287"/>
    </location>
</feature>
<proteinExistence type="predicted"/>
<feature type="region of interest" description="Disordered" evidence="1">
    <location>
        <begin position="247"/>
        <end position="531"/>
    </location>
</feature>
<protein>
    <submittedName>
        <fullName evidence="2">Uncharacterized protein</fullName>
    </submittedName>
</protein>
<sequence length="531" mass="54710">MGGKFDDASHYELYAMVEGAKPRHLSDAGGALMRAFIDLYELADEMKAHAERVKWKGEGADAFRNWMAELSKQTYVLANYSASAGASMVIAGQGASDVKGAMPKPDMMCYADEEKEKARLKNAEPNRQEAIKQIEKLDSYYWTASSDIAKLEAPNFPALPNAFVPNDGGEWETPVQTTSYAAGTSSGASAAHATPLSVADHAAVESKAAPVLPAEVSPHTPVIPDGGGAISGVGVPELPDRTNTAIDSVKAPPAPDTINRPSTLPPLQDVPNVPSTGPTLPPVTGLPGPRPVTAPPVGRTAPIPGPGQLGKLPPTAPSTPRPSSVPPRIPTNEGIIGGKRSVGQTNVPRLPRGMVVGEEPHSPMTRGPVGPGTYFGHGPNTNGSSGPGRRLGSEPGGVVDRPKGTNPAARSLPRSMVVGEERGVLPRGPVGAVHPVDGAHAPSGAGSGRRLASEPGGVTGGPRVAREGRSEFTQGGSGLVRGTPGPGATPHSNALSASGGQRIHGSRPDCPEEDKDTWSGGRRDTVPPVIE</sequence>
<dbReference type="Proteomes" id="UP001500253">
    <property type="component" value="Unassembled WGS sequence"/>
</dbReference>
<evidence type="ECO:0000256" key="1">
    <source>
        <dbReference type="SAM" id="MobiDB-lite"/>
    </source>
</evidence>
<feature type="compositionally biased region" description="Pro residues" evidence="1">
    <location>
        <begin position="314"/>
        <end position="329"/>
    </location>
</feature>
<evidence type="ECO:0000313" key="3">
    <source>
        <dbReference type="Proteomes" id="UP001500253"/>
    </source>
</evidence>
<name>A0ABN3H823_9ACTN</name>
<keyword evidence="3" id="KW-1185">Reference proteome</keyword>
<organism evidence="2 3">
    <name type="scientific">Streptomyces cuspidosporus</name>
    <dbReference type="NCBI Taxonomy" id="66882"/>
    <lineage>
        <taxon>Bacteria</taxon>
        <taxon>Bacillati</taxon>
        <taxon>Actinomycetota</taxon>
        <taxon>Actinomycetes</taxon>
        <taxon>Kitasatosporales</taxon>
        <taxon>Streptomycetaceae</taxon>
        <taxon>Streptomyces</taxon>
    </lineage>
</organism>
<comment type="caution">
    <text evidence="2">The sequence shown here is derived from an EMBL/GenBank/DDBJ whole genome shotgun (WGS) entry which is preliminary data.</text>
</comment>
<dbReference type="EMBL" id="BAAASD010000059">
    <property type="protein sequence ID" value="GAA2371959.1"/>
    <property type="molecule type" value="Genomic_DNA"/>
</dbReference>
<evidence type="ECO:0000313" key="2">
    <source>
        <dbReference type="EMBL" id="GAA2371959.1"/>
    </source>
</evidence>
<reference evidence="2 3" key="1">
    <citation type="journal article" date="2019" name="Int. J. Syst. Evol. Microbiol.">
        <title>The Global Catalogue of Microorganisms (GCM) 10K type strain sequencing project: providing services to taxonomists for standard genome sequencing and annotation.</title>
        <authorList>
            <consortium name="The Broad Institute Genomics Platform"/>
            <consortium name="The Broad Institute Genome Sequencing Center for Infectious Disease"/>
            <person name="Wu L."/>
            <person name="Ma J."/>
        </authorList>
    </citation>
    <scope>NUCLEOTIDE SEQUENCE [LARGE SCALE GENOMIC DNA]</scope>
    <source>
        <strain evidence="2 3">JCM 4316</strain>
    </source>
</reference>
<feature type="compositionally biased region" description="Polar residues" evidence="1">
    <location>
        <begin position="490"/>
        <end position="499"/>
    </location>
</feature>
<accession>A0ABN3H823</accession>
<gene>
    <name evidence="2" type="ORF">GCM10010246_77980</name>
</gene>